<reference evidence="2" key="1">
    <citation type="journal article" date="2023" name="bioRxiv">
        <title>Complete genome of the Medicago anthracnose fungus, Colletotrichum destructivum, reveals a mini-chromosome-like region within a core chromosome.</title>
        <authorList>
            <person name="Lapalu N."/>
            <person name="Simon A."/>
            <person name="Lu A."/>
            <person name="Plaumann P.-L."/>
            <person name="Amselem J."/>
            <person name="Pigne S."/>
            <person name="Auger A."/>
            <person name="Koch C."/>
            <person name="Dallery J.-F."/>
            <person name="O'Connell R.J."/>
        </authorList>
    </citation>
    <scope>NUCLEOTIDE SEQUENCE [LARGE SCALE GENOMIC DNA]</scope>
    <source>
        <strain evidence="2">CBS 520.97</strain>
    </source>
</reference>
<dbReference type="Proteomes" id="UP001322277">
    <property type="component" value="Chromosome 3"/>
</dbReference>
<dbReference type="GeneID" id="87942285"/>
<keyword evidence="2" id="KW-1185">Reference proteome</keyword>
<dbReference type="EMBL" id="CP137307">
    <property type="protein sequence ID" value="WQF80768.1"/>
    <property type="molecule type" value="Genomic_DNA"/>
</dbReference>
<accession>A0AAX4ICQ0</accession>
<proteinExistence type="predicted"/>
<organism evidence="1 2">
    <name type="scientific">Colletotrichum destructivum</name>
    <dbReference type="NCBI Taxonomy" id="34406"/>
    <lineage>
        <taxon>Eukaryota</taxon>
        <taxon>Fungi</taxon>
        <taxon>Dikarya</taxon>
        <taxon>Ascomycota</taxon>
        <taxon>Pezizomycotina</taxon>
        <taxon>Sordariomycetes</taxon>
        <taxon>Hypocreomycetidae</taxon>
        <taxon>Glomerellales</taxon>
        <taxon>Glomerellaceae</taxon>
        <taxon>Colletotrichum</taxon>
        <taxon>Colletotrichum destructivum species complex</taxon>
    </lineage>
</organism>
<evidence type="ECO:0000313" key="1">
    <source>
        <dbReference type="EMBL" id="WQF80768.1"/>
    </source>
</evidence>
<sequence length="150" mass="16570">MKSQSIRGNQSGEAVEFEQWSVVSRATFEVAPLSVRLMNPSFAALSRPVGVFKQARSRRNRWTAVRRPLGGASVSLAGQDSHVPQPVSLVEQPAPLPSLAIANFARLIAVSRAHHGEIKSPTPILLSPVRHQITPMNRWRDSSGWWQALF</sequence>
<gene>
    <name evidence="1" type="ORF">CDEST_05782</name>
</gene>
<protein>
    <submittedName>
        <fullName evidence="1">Uncharacterized protein</fullName>
    </submittedName>
</protein>
<name>A0AAX4ICQ0_9PEZI</name>
<dbReference type="AlphaFoldDB" id="A0AAX4ICQ0"/>
<dbReference type="RefSeq" id="XP_062777992.1">
    <property type="nucleotide sequence ID" value="XM_062921941.1"/>
</dbReference>
<dbReference type="KEGG" id="cdet:87942285"/>
<evidence type="ECO:0000313" key="2">
    <source>
        <dbReference type="Proteomes" id="UP001322277"/>
    </source>
</evidence>